<accession>A0A0L0EY67</accession>
<reference evidence="2 3" key="1">
    <citation type="submission" date="2011-02" db="EMBL/GenBank/DDBJ databases">
        <title>The Genome Sequence of Sphaeroforma arctica JP610.</title>
        <authorList>
            <consortium name="The Broad Institute Genome Sequencing Platform"/>
            <person name="Russ C."/>
            <person name="Cuomo C."/>
            <person name="Young S.K."/>
            <person name="Zeng Q."/>
            <person name="Gargeya S."/>
            <person name="Alvarado L."/>
            <person name="Berlin A."/>
            <person name="Chapman S.B."/>
            <person name="Chen Z."/>
            <person name="Freedman E."/>
            <person name="Gellesch M."/>
            <person name="Goldberg J."/>
            <person name="Griggs A."/>
            <person name="Gujja S."/>
            <person name="Heilman E."/>
            <person name="Heiman D."/>
            <person name="Howarth C."/>
            <person name="Mehta T."/>
            <person name="Neiman D."/>
            <person name="Pearson M."/>
            <person name="Roberts A."/>
            <person name="Saif S."/>
            <person name="Shea T."/>
            <person name="Shenoy N."/>
            <person name="Sisk P."/>
            <person name="Stolte C."/>
            <person name="Sykes S."/>
            <person name="White J."/>
            <person name="Yandava C."/>
            <person name="Burger G."/>
            <person name="Gray M.W."/>
            <person name="Holland P.W.H."/>
            <person name="King N."/>
            <person name="Lang F.B.F."/>
            <person name="Roger A.J."/>
            <person name="Ruiz-Trillo I."/>
            <person name="Haas B."/>
            <person name="Nusbaum C."/>
            <person name="Birren B."/>
        </authorList>
    </citation>
    <scope>NUCLEOTIDE SEQUENCE [LARGE SCALE GENOMIC DNA]</scope>
    <source>
        <strain evidence="2 3">JP610</strain>
    </source>
</reference>
<protein>
    <submittedName>
        <fullName evidence="2">Uncharacterized protein</fullName>
    </submittedName>
</protein>
<sequence length="49" mass="5522">LPTQAEPIFHSALDPLPALNSNSHRNSNSICHSTVHPLGRWDTHKPKIW</sequence>
<feature type="region of interest" description="Disordered" evidence="1">
    <location>
        <begin position="20"/>
        <end position="49"/>
    </location>
</feature>
<gene>
    <name evidence="2" type="ORF">SARC_18146</name>
</gene>
<dbReference type="Proteomes" id="UP000054560">
    <property type="component" value="Unassembled WGS sequence"/>
</dbReference>
<dbReference type="AlphaFoldDB" id="A0A0L0EY67"/>
<name>A0A0L0EY67_9EUKA</name>
<dbReference type="RefSeq" id="XP_014143246.1">
    <property type="nucleotide sequence ID" value="XM_014287771.1"/>
</dbReference>
<feature type="compositionally biased region" description="Polar residues" evidence="1">
    <location>
        <begin position="20"/>
        <end position="32"/>
    </location>
</feature>
<evidence type="ECO:0000313" key="2">
    <source>
        <dbReference type="EMBL" id="KNC69344.1"/>
    </source>
</evidence>
<feature type="compositionally biased region" description="Basic and acidic residues" evidence="1">
    <location>
        <begin position="39"/>
        <end position="49"/>
    </location>
</feature>
<evidence type="ECO:0000256" key="1">
    <source>
        <dbReference type="SAM" id="MobiDB-lite"/>
    </source>
</evidence>
<feature type="non-terminal residue" evidence="2">
    <location>
        <position position="1"/>
    </location>
</feature>
<proteinExistence type="predicted"/>
<keyword evidence="3" id="KW-1185">Reference proteome</keyword>
<organism evidence="2 3">
    <name type="scientific">Sphaeroforma arctica JP610</name>
    <dbReference type="NCBI Taxonomy" id="667725"/>
    <lineage>
        <taxon>Eukaryota</taxon>
        <taxon>Ichthyosporea</taxon>
        <taxon>Ichthyophonida</taxon>
        <taxon>Sphaeroforma</taxon>
    </lineage>
</organism>
<dbReference type="GeneID" id="25918650"/>
<evidence type="ECO:0000313" key="3">
    <source>
        <dbReference type="Proteomes" id="UP000054560"/>
    </source>
</evidence>
<dbReference type="EMBL" id="KQ255664">
    <property type="protein sequence ID" value="KNC69344.1"/>
    <property type="molecule type" value="Genomic_DNA"/>
</dbReference>